<dbReference type="Gene3D" id="1.10.10.60">
    <property type="entry name" value="Homeodomain-like"/>
    <property type="match status" value="1"/>
</dbReference>
<protein>
    <submittedName>
        <fullName evidence="5">HTH-type transcriptional regulator CdhR</fullName>
    </submittedName>
</protein>
<dbReference type="GO" id="GO:0003700">
    <property type="term" value="F:DNA-binding transcription factor activity"/>
    <property type="evidence" value="ECO:0007669"/>
    <property type="project" value="InterPro"/>
</dbReference>
<reference evidence="5 6" key="1">
    <citation type="submission" date="2017-03" db="EMBL/GenBank/DDBJ databases">
        <authorList>
            <person name="Afonso C.L."/>
            <person name="Miller P.J."/>
            <person name="Scott M.A."/>
            <person name="Spackman E."/>
            <person name="Goraichik I."/>
            <person name="Dimitrov K.M."/>
            <person name="Suarez D.L."/>
            <person name="Swayne D.E."/>
        </authorList>
    </citation>
    <scope>NUCLEOTIDE SEQUENCE [LARGE SCALE GENOMIC DNA]</scope>
    <source>
        <strain evidence="5 6">CECT 7691</strain>
    </source>
</reference>
<dbReference type="AlphaFoldDB" id="A0A1Y5SW87"/>
<dbReference type="InterPro" id="IPR029062">
    <property type="entry name" value="Class_I_gatase-like"/>
</dbReference>
<dbReference type="PANTHER" id="PTHR43130:SF3">
    <property type="entry name" value="HTH-TYPE TRANSCRIPTIONAL REGULATOR RV1931C"/>
    <property type="match status" value="1"/>
</dbReference>
<gene>
    <name evidence="5" type="primary">cdhR_2</name>
    <name evidence="5" type="ORF">OCH7691_02202</name>
</gene>
<feature type="domain" description="HTH araC/xylS-type" evidence="4">
    <location>
        <begin position="222"/>
        <end position="320"/>
    </location>
</feature>
<keyword evidence="3" id="KW-0804">Transcription</keyword>
<dbReference type="RefSeq" id="WP_085883388.1">
    <property type="nucleotide sequence ID" value="NZ_FWFR01000001.1"/>
</dbReference>
<dbReference type="PANTHER" id="PTHR43130">
    <property type="entry name" value="ARAC-FAMILY TRANSCRIPTIONAL REGULATOR"/>
    <property type="match status" value="1"/>
</dbReference>
<dbReference type="InterPro" id="IPR052158">
    <property type="entry name" value="INH-QAR"/>
</dbReference>
<dbReference type="SUPFAM" id="SSF46689">
    <property type="entry name" value="Homeodomain-like"/>
    <property type="match status" value="2"/>
</dbReference>
<dbReference type="Gene3D" id="3.40.50.880">
    <property type="match status" value="1"/>
</dbReference>
<evidence type="ECO:0000313" key="6">
    <source>
        <dbReference type="Proteomes" id="UP000193200"/>
    </source>
</evidence>
<accession>A0A1Y5SW87</accession>
<dbReference type="EMBL" id="FWFR01000001">
    <property type="protein sequence ID" value="SLN50116.1"/>
    <property type="molecule type" value="Genomic_DNA"/>
</dbReference>
<evidence type="ECO:0000259" key="4">
    <source>
        <dbReference type="PROSITE" id="PS01124"/>
    </source>
</evidence>
<dbReference type="InterPro" id="IPR009057">
    <property type="entry name" value="Homeodomain-like_sf"/>
</dbReference>
<dbReference type="GO" id="GO:0043565">
    <property type="term" value="F:sequence-specific DNA binding"/>
    <property type="evidence" value="ECO:0007669"/>
    <property type="project" value="InterPro"/>
</dbReference>
<dbReference type="Pfam" id="PF01965">
    <property type="entry name" value="DJ-1_PfpI"/>
    <property type="match status" value="1"/>
</dbReference>
<dbReference type="OrthoDB" id="9793422at2"/>
<sequence>MTYGFASPEPRCYGIVLVDQFPMMDFSAIIEPLRSANRLSERTLYEWRIISVDGEPVASSSGISIIADAAIGEPLRVDRYLLLSGIVGPQLADRRLIGWLRRADRQGIPLGGICTAAFLLARAGLLGDRRCTIHWESLPSLAEEFPDLNLTGELFEVDGHRFTCSGGLATADLILHLIAAEHGKALADAICDQFVLERIRQPNERQRRATNSRLLVKSPKLYSIIEQMGCHLEDPVSRSDLANAVGLSTRQVERLFRKHLGCTVSRHYREMRLQRAQLLLRQTGMSILDVSVACGFTSASHFSRCYRQLFGRSPREDSALA</sequence>
<dbReference type="Proteomes" id="UP000193200">
    <property type="component" value="Unassembled WGS sequence"/>
</dbReference>
<dbReference type="InterPro" id="IPR018062">
    <property type="entry name" value="HTH_AraC-typ_CS"/>
</dbReference>
<organism evidence="5 6">
    <name type="scientific">Oceanibacterium hippocampi</name>
    <dbReference type="NCBI Taxonomy" id="745714"/>
    <lineage>
        <taxon>Bacteria</taxon>
        <taxon>Pseudomonadati</taxon>
        <taxon>Pseudomonadota</taxon>
        <taxon>Alphaproteobacteria</taxon>
        <taxon>Sneathiellales</taxon>
        <taxon>Sneathiellaceae</taxon>
        <taxon>Oceanibacterium</taxon>
    </lineage>
</organism>
<keyword evidence="1" id="KW-0805">Transcription regulation</keyword>
<dbReference type="CDD" id="cd03136">
    <property type="entry name" value="GATase1_AraC_ArgR_like"/>
    <property type="match status" value="1"/>
</dbReference>
<dbReference type="InParanoid" id="A0A1Y5SW87"/>
<dbReference type="SMART" id="SM00342">
    <property type="entry name" value="HTH_ARAC"/>
    <property type="match status" value="1"/>
</dbReference>
<evidence type="ECO:0000256" key="2">
    <source>
        <dbReference type="ARBA" id="ARBA00023125"/>
    </source>
</evidence>
<keyword evidence="2" id="KW-0238">DNA-binding</keyword>
<dbReference type="InterPro" id="IPR018060">
    <property type="entry name" value="HTH_AraC"/>
</dbReference>
<evidence type="ECO:0000256" key="1">
    <source>
        <dbReference type="ARBA" id="ARBA00023015"/>
    </source>
</evidence>
<dbReference type="PROSITE" id="PS00041">
    <property type="entry name" value="HTH_ARAC_FAMILY_1"/>
    <property type="match status" value="1"/>
</dbReference>
<evidence type="ECO:0000313" key="5">
    <source>
        <dbReference type="EMBL" id="SLN50116.1"/>
    </source>
</evidence>
<dbReference type="InterPro" id="IPR002818">
    <property type="entry name" value="DJ-1/PfpI"/>
</dbReference>
<keyword evidence="6" id="KW-1185">Reference proteome</keyword>
<name>A0A1Y5SW87_9PROT</name>
<dbReference type="SUPFAM" id="SSF52317">
    <property type="entry name" value="Class I glutamine amidotransferase-like"/>
    <property type="match status" value="1"/>
</dbReference>
<dbReference type="Pfam" id="PF12833">
    <property type="entry name" value="HTH_18"/>
    <property type="match status" value="1"/>
</dbReference>
<dbReference type="PROSITE" id="PS01124">
    <property type="entry name" value="HTH_ARAC_FAMILY_2"/>
    <property type="match status" value="1"/>
</dbReference>
<evidence type="ECO:0000256" key="3">
    <source>
        <dbReference type="ARBA" id="ARBA00023163"/>
    </source>
</evidence>
<proteinExistence type="predicted"/>